<reference evidence="2" key="1">
    <citation type="submission" date="2021-07" db="EMBL/GenBank/DDBJ databases">
        <authorList>
            <person name="Catto M.A."/>
            <person name="Jacobson A."/>
            <person name="Kennedy G."/>
            <person name="Labadie P."/>
            <person name="Hunt B.G."/>
            <person name="Srinivasan R."/>
        </authorList>
    </citation>
    <scope>NUCLEOTIDE SEQUENCE</scope>
    <source>
        <strain evidence="2">PL_HMW_Pooled</strain>
        <tissue evidence="2">Head</tissue>
    </source>
</reference>
<proteinExistence type="predicted"/>
<reference evidence="2" key="2">
    <citation type="journal article" date="2023" name="BMC Genomics">
        <title>Pest status, molecular evolution, and epigenetic factors derived from the genome assembly of Frankliniella fusca, a thysanopteran phytovirus vector.</title>
        <authorList>
            <person name="Catto M.A."/>
            <person name="Labadie P.E."/>
            <person name="Jacobson A.L."/>
            <person name="Kennedy G.G."/>
            <person name="Srinivasan R."/>
            <person name="Hunt B.G."/>
        </authorList>
    </citation>
    <scope>NUCLEOTIDE SEQUENCE</scope>
    <source>
        <strain evidence="2">PL_HMW_Pooled</strain>
    </source>
</reference>
<evidence type="ECO:0000256" key="1">
    <source>
        <dbReference type="SAM" id="MobiDB-lite"/>
    </source>
</evidence>
<dbReference type="AlphaFoldDB" id="A0AAE1HZC4"/>
<accession>A0AAE1HZC4</accession>
<evidence type="ECO:0000313" key="3">
    <source>
        <dbReference type="Proteomes" id="UP001219518"/>
    </source>
</evidence>
<dbReference type="GO" id="GO:0016740">
    <property type="term" value="F:transferase activity"/>
    <property type="evidence" value="ECO:0007669"/>
    <property type="project" value="UniProtKB-KW"/>
</dbReference>
<dbReference type="EMBL" id="JAHWGI010001412">
    <property type="protein sequence ID" value="KAK3930687.1"/>
    <property type="molecule type" value="Genomic_DNA"/>
</dbReference>
<name>A0AAE1HZC4_9NEOP</name>
<evidence type="ECO:0000313" key="2">
    <source>
        <dbReference type="EMBL" id="KAK3930687.1"/>
    </source>
</evidence>
<keyword evidence="2" id="KW-0808">Transferase</keyword>
<organism evidence="2 3">
    <name type="scientific">Frankliniella fusca</name>
    <dbReference type="NCBI Taxonomy" id="407009"/>
    <lineage>
        <taxon>Eukaryota</taxon>
        <taxon>Metazoa</taxon>
        <taxon>Ecdysozoa</taxon>
        <taxon>Arthropoda</taxon>
        <taxon>Hexapoda</taxon>
        <taxon>Insecta</taxon>
        <taxon>Pterygota</taxon>
        <taxon>Neoptera</taxon>
        <taxon>Paraneoptera</taxon>
        <taxon>Thysanoptera</taxon>
        <taxon>Terebrantia</taxon>
        <taxon>Thripoidea</taxon>
        <taxon>Thripidae</taxon>
        <taxon>Frankliniella</taxon>
    </lineage>
</organism>
<sequence length="190" mass="21105">MADDEASEERSRSRSTIFDSEERSPSLGAESHETQPESQHGAQREAQPEALREPLELTRLSTLEHEICIKDPIGSLQNEPVILMRYQSPTGSLSWTLALRFGDPDDDDYEVSLRLLLQNVHAERPENLCVKLEARITTPSLSATAANVNVKKLFRTDGELLVSSDATQVDIWLLLPTCAGVSVNHDVLND</sequence>
<feature type="region of interest" description="Disordered" evidence="1">
    <location>
        <begin position="1"/>
        <end position="50"/>
    </location>
</feature>
<dbReference type="Proteomes" id="UP001219518">
    <property type="component" value="Unassembled WGS sequence"/>
</dbReference>
<feature type="compositionally biased region" description="Basic and acidic residues" evidence="1">
    <location>
        <begin position="20"/>
        <end position="35"/>
    </location>
</feature>
<protein>
    <submittedName>
        <fullName evidence="2">Acetyl-coenzyme A carboxylase carboxyl transferase subunit alpha</fullName>
    </submittedName>
</protein>
<keyword evidence="3" id="KW-1185">Reference proteome</keyword>
<comment type="caution">
    <text evidence="2">The sequence shown here is derived from an EMBL/GenBank/DDBJ whole genome shotgun (WGS) entry which is preliminary data.</text>
</comment>
<gene>
    <name evidence="2" type="ORF">KUF71_024044</name>
</gene>